<evidence type="ECO:0000313" key="14">
    <source>
        <dbReference type="Proteomes" id="UP000192927"/>
    </source>
</evidence>
<dbReference type="InterPro" id="IPR013083">
    <property type="entry name" value="Znf_RING/FYVE/PHD"/>
</dbReference>
<evidence type="ECO:0000256" key="8">
    <source>
        <dbReference type="ARBA" id="ARBA00023110"/>
    </source>
</evidence>
<evidence type="ECO:0000256" key="3">
    <source>
        <dbReference type="ARBA" id="ARBA00013194"/>
    </source>
</evidence>
<keyword evidence="5" id="KW-0677">Repeat</keyword>
<dbReference type="Proteomes" id="UP000192927">
    <property type="component" value="Unassembled WGS sequence"/>
</dbReference>
<keyword evidence="8" id="KW-0413">Isomerase</keyword>
<feature type="domain" description="U-box" evidence="12">
    <location>
        <begin position="208"/>
        <end position="281"/>
    </location>
</feature>
<dbReference type="SUPFAM" id="SSF57850">
    <property type="entry name" value="RING/U-box"/>
    <property type="match status" value="1"/>
</dbReference>
<evidence type="ECO:0000256" key="1">
    <source>
        <dbReference type="ARBA" id="ARBA00000900"/>
    </source>
</evidence>
<keyword evidence="6" id="KW-0833">Ubl conjugation pathway</keyword>
<dbReference type="SMART" id="SM00028">
    <property type="entry name" value="TPR"/>
    <property type="match status" value="2"/>
</dbReference>
<dbReference type="Pfam" id="PF07719">
    <property type="entry name" value="TPR_2"/>
    <property type="match status" value="1"/>
</dbReference>
<dbReference type="Gene3D" id="3.30.40.10">
    <property type="entry name" value="Zinc/RING finger domain, C3HC4 (zinc finger)"/>
    <property type="match status" value="1"/>
</dbReference>
<evidence type="ECO:0000256" key="10">
    <source>
        <dbReference type="ARBA" id="ARBA00044543"/>
    </source>
</evidence>
<evidence type="ECO:0000256" key="2">
    <source>
        <dbReference type="ARBA" id="ARBA00012483"/>
    </source>
</evidence>
<dbReference type="CDD" id="cd16654">
    <property type="entry name" value="RING-Ubox_CHIP"/>
    <property type="match status" value="1"/>
</dbReference>
<dbReference type="EMBL" id="FWEW01000088">
    <property type="protein sequence ID" value="SLM33684.1"/>
    <property type="molecule type" value="Genomic_DNA"/>
</dbReference>
<dbReference type="PROSITE" id="PS50005">
    <property type="entry name" value="TPR"/>
    <property type="match status" value="1"/>
</dbReference>
<dbReference type="GO" id="GO:0000209">
    <property type="term" value="P:protein polyubiquitination"/>
    <property type="evidence" value="ECO:0007669"/>
    <property type="project" value="TreeGrafter"/>
</dbReference>
<dbReference type="GO" id="GO:0043161">
    <property type="term" value="P:proteasome-mediated ubiquitin-dependent protein catabolic process"/>
    <property type="evidence" value="ECO:0007669"/>
    <property type="project" value="TreeGrafter"/>
</dbReference>
<sequence length="284" mass="32434">MADKAVALKEEGNKRFQAGDYKEAESLYTQAIQKDPNNPHLFTNRAFTRLKLASYDPCITDCLTSISLSPDNMKAYHHLAAAQLALHHPNEALSSALTAYDLCLASNNAGSAANISALVLQAKKEKWEGRERERLRRRSGMLTELEDGLREIAEREVRGVWEGVGRGEVRAEEAREEEAEVRDRARRKVEELYRIFAVADPANMQRRQVPDYLIDNISFAIMHDPVITPNGQSYDRATIYEHLRRSETDPLTREPLRREDLRPNLALKQACEEFLEENGWAVDW</sequence>
<name>A0A1W5CS27_9LECA</name>
<evidence type="ECO:0000256" key="11">
    <source>
        <dbReference type="PROSITE-ProRule" id="PRU00339"/>
    </source>
</evidence>
<dbReference type="InterPro" id="IPR045202">
    <property type="entry name" value="CHIP_RING-Ubox"/>
</dbReference>
<dbReference type="GO" id="GO:0006515">
    <property type="term" value="P:protein quality control for misfolded or incompletely synthesized proteins"/>
    <property type="evidence" value="ECO:0007669"/>
    <property type="project" value="TreeGrafter"/>
</dbReference>
<dbReference type="GO" id="GO:0061630">
    <property type="term" value="F:ubiquitin protein ligase activity"/>
    <property type="evidence" value="ECO:0007669"/>
    <property type="project" value="UniProtKB-EC"/>
</dbReference>
<accession>A0A1W5CS27</accession>
<keyword evidence="7 11" id="KW-0802">TPR repeat</keyword>
<feature type="repeat" description="TPR" evidence="11">
    <location>
        <begin position="5"/>
        <end position="38"/>
    </location>
</feature>
<dbReference type="EC" id="2.3.2.27" evidence="2"/>
<evidence type="ECO:0000313" key="13">
    <source>
        <dbReference type="EMBL" id="SLM33684.1"/>
    </source>
</evidence>
<dbReference type="PANTHER" id="PTHR46803:SF2">
    <property type="entry name" value="E3 UBIQUITIN-PROTEIN LIGASE CHIP"/>
    <property type="match status" value="1"/>
</dbReference>
<evidence type="ECO:0000256" key="9">
    <source>
        <dbReference type="ARBA" id="ARBA00044534"/>
    </source>
</evidence>
<dbReference type="GO" id="GO:0051087">
    <property type="term" value="F:protein-folding chaperone binding"/>
    <property type="evidence" value="ECO:0007669"/>
    <property type="project" value="TreeGrafter"/>
</dbReference>
<dbReference type="GO" id="GO:0005737">
    <property type="term" value="C:cytoplasm"/>
    <property type="evidence" value="ECO:0007669"/>
    <property type="project" value="TreeGrafter"/>
</dbReference>
<dbReference type="Pfam" id="PF04564">
    <property type="entry name" value="U-box"/>
    <property type="match status" value="1"/>
</dbReference>
<evidence type="ECO:0000256" key="6">
    <source>
        <dbReference type="ARBA" id="ARBA00022786"/>
    </source>
</evidence>
<organism evidence="13 14">
    <name type="scientific">Lasallia pustulata</name>
    <dbReference type="NCBI Taxonomy" id="136370"/>
    <lineage>
        <taxon>Eukaryota</taxon>
        <taxon>Fungi</taxon>
        <taxon>Dikarya</taxon>
        <taxon>Ascomycota</taxon>
        <taxon>Pezizomycotina</taxon>
        <taxon>Lecanoromycetes</taxon>
        <taxon>OSLEUM clade</taxon>
        <taxon>Umbilicariomycetidae</taxon>
        <taxon>Umbilicariales</taxon>
        <taxon>Umbilicariaceae</taxon>
        <taxon>Lasallia</taxon>
    </lineage>
</organism>
<evidence type="ECO:0000256" key="7">
    <source>
        <dbReference type="ARBA" id="ARBA00022803"/>
    </source>
</evidence>
<dbReference type="GO" id="GO:0045862">
    <property type="term" value="P:positive regulation of proteolysis"/>
    <property type="evidence" value="ECO:0007669"/>
    <property type="project" value="TreeGrafter"/>
</dbReference>
<evidence type="ECO:0000259" key="12">
    <source>
        <dbReference type="PROSITE" id="PS51698"/>
    </source>
</evidence>
<protein>
    <recommendedName>
        <fullName evidence="9">E3 ubiquitin-protein ligase CHIP</fullName>
        <ecNumber evidence="2">2.3.2.27</ecNumber>
        <ecNumber evidence="3">5.2.1.8</ecNumber>
    </recommendedName>
    <alternativeName>
        <fullName evidence="10">RING-type E3 ubiquitin transferase CHIP</fullName>
    </alternativeName>
</protein>
<dbReference type="Gene3D" id="1.25.40.10">
    <property type="entry name" value="Tetratricopeptide repeat domain"/>
    <property type="match status" value="1"/>
</dbReference>
<comment type="catalytic activity">
    <reaction evidence="1">
        <text>S-ubiquitinyl-[E2 ubiquitin-conjugating enzyme]-L-cysteine + [acceptor protein]-L-lysine = [E2 ubiquitin-conjugating enzyme]-L-cysteine + N(6)-ubiquitinyl-[acceptor protein]-L-lysine.</text>
        <dbReference type="EC" id="2.3.2.27"/>
    </reaction>
</comment>
<dbReference type="InterPro" id="IPR019734">
    <property type="entry name" value="TPR_rpt"/>
</dbReference>
<dbReference type="InterPro" id="IPR011990">
    <property type="entry name" value="TPR-like_helical_dom_sf"/>
</dbReference>
<keyword evidence="4" id="KW-0808">Transferase</keyword>
<dbReference type="EC" id="5.2.1.8" evidence="3"/>
<evidence type="ECO:0000256" key="5">
    <source>
        <dbReference type="ARBA" id="ARBA00022737"/>
    </source>
</evidence>
<keyword evidence="14" id="KW-1185">Reference proteome</keyword>
<reference evidence="14" key="1">
    <citation type="submission" date="2017-03" db="EMBL/GenBank/DDBJ databases">
        <authorList>
            <person name="Sharma R."/>
            <person name="Thines M."/>
        </authorList>
    </citation>
    <scope>NUCLEOTIDE SEQUENCE [LARGE SCALE GENOMIC DNA]</scope>
</reference>
<dbReference type="GO" id="GO:0003755">
    <property type="term" value="F:peptidyl-prolyl cis-trans isomerase activity"/>
    <property type="evidence" value="ECO:0007669"/>
    <property type="project" value="UniProtKB-KW"/>
</dbReference>
<dbReference type="InterPro" id="IPR003613">
    <property type="entry name" value="Ubox_domain"/>
</dbReference>
<keyword evidence="8" id="KW-0697">Rotamase</keyword>
<dbReference type="PANTHER" id="PTHR46803">
    <property type="entry name" value="E3 UBIQUITIN-PROTEIN LIGASE CHIP"/>
    <property type="match status" value="1"/>
</dbReference>
<evidence type="ECO:0000256" key="4">
    <source>
        <dbReference type="ARBA" id="ARBA00022679"/>
    </source>
</evidence>
<dbReference type="GO" id="GO:0071218">
    <property type="term" value="P:cellular response to misfolded protein"/>
    <property type="evidence" value="ECO:0007669"/>
    <property type="project" value="TreeGrafter"/>
</dbReference>
<dbReference type="SMART" id="SM00504">
    <property type="entry name" value="Ubox"/>
    <property type="match status" value="1"/>
</dbReference>
<dbReference type="SUPFAM" id="SSF48452">
    <property type="entry name" value="TPR-like"/>
    <property type="match status" value="1"/>
</dbReference>
<dbReference type="PROSITE" id="PS51698">
    <property type="entry name" value="U_BOX"/>
    <property type="match status" value="1"/>
</dbReference>
<dbReference type="AlphaFoldDB" id="A0A1W5CS27"/>
<proteinExistence type="predicted"/>
<dbReference type="InterPro" id="IPR013105">
    <property type="entry name" value="TPR_2"/>
</dbReference>